<organism evidence="3 4">
    <name type="scientific">Candidatus Segetimicrobium genomatis</name>
    <dbReference type="NCBI Taxonomy" id="2569760"/>
    <lineage>
        <taxon>Bacteria</taxon>
        <taxon>Bacillati</taxon>
        <taxon>Candidatus Sysuimicrobiota</taxon>
        <taxon>Candidatus Sysuimicrobiia</taxon>
        <taxon>Candidatus Sysuimicrobiales</taxon>
        <taxon>Candidatus Segetimicrobiaceae</taxon>
        <taxon>Candidatus Segetimicrobium</taxon>
    </lineage>
</organism>
<dbReference type="Proteomes" id="UP000318834">
    <property type="component" value="Unassembled WGS sequence"/>
</dbReference>
<keyword evidence="2" id="KW-0732">Signal</keyword>
<comment type="caution">
    <text evidence="3">The sequence shown here is derived from an EMBL/GenBank/DDBJ whole genome shotgun (WGS) entry which is preliminary data.</text>
</comment>
<feature type="signal peptide" evidence="2">
    <location>
        <begin position="1"/>
        <end position="20"/>
    </location>
</feature>
<evidence type="ECO:0000313" key="3">
    <source>
        <dbReference type="EMBL" id="TMI75966.1"/>
    </source>
</evidence>
<sequence>MKTRMQMWLARVALSLVAIAAWGTGATAQSLSGVYGGKECDFKLTFRPKDVVYIQFLAGGSVMQELPGQYKVDGDRVAVTAPSWGAVFTRKGDTLVAPYLGGKTVCTKLADVRRAPPVAGPCDQFSPAYNRGNICFDTRPMLNVTTPPVRVHVGNEVVRESVVVSEAKGGSGWRPDQSQGTTTLLWPANASVMPSPALLLLKVSPHGETVEAKAMFPSNVSTFTDAAVDMAKQLLWRVALKDGKAAEAWVLWEFRAVARASGFITVNVSGGPSLVYIDNEMMDAVPVIDYKVWAGPHRIMVDLNRSRGGRRLDETVQVDSGATVVKSYGAVAEEEASGFITVNVSEGPSVVYIDNQQMDTVPVIHYKVTAGTHRIHVLIRGRTVNETVQVESGATVVKSYGGFAQGAPAQVPPAQVPPAQVPPAQVPPAQVPPAQPQREAAPSSSDISSALLTAKGIVDGASYDTVRARQLRLSGDTANLAVLRAAYANRLDSARTYLAMALASPDTALRINAAAILVRGGAKLGQANIWDHAYPWLDQTLQVVVPRTPSDTTGPRQQIRIQASFWYGLSSVLTLNDQYRAMVNSRSCTEAKTASERIARTKEALMLGMRVHPPTVNQMLQNLGKFEAQMPRVKETFGCDNF</sequence>
<evidence type="ECO:0000313" key="4">
    <source>
        <dbReference type="Proteomes" id="UP000318834"/>
    </source>
</evidence>
<feature type="compositionally biased region" description="Pro residues" evidence="1">
    <location>
        <begin position="410"/>
        <end position="435"/>
    </location>
</feature>
<evidence type="ECO:0008006" key="5">
    <source>
        <dbReference type="Google" id="ProtNLM"/>
    </source>
</evidence>
<reference evidence="3 4" key="1">
    <citation type="journal article" date="2019" name="Nat. Microbiol.">
        <title>Mediterranean grassland soil C-N compound turnover is dependent on rainfall and depth, and is mediated by genomically divergent microorganisms.</title>
        <authorList>
            <person name="Diamond S."/>
            <person name="Andeer P.F."/>
            <person name="Li Z."/>
            <person name="Crits-Christoph A."/>
            <person name="Burstein D."/>
            <person name="Anantharaman K."/>
            <person name="Lane K.R."/>
            <person name="Thomas B.C."/>
            <person name="Pan C."/>
            <person name="Northen T.R."/>
            <person name="Banfield J.F."/>
        </authorList>
    </citation>
    <scope>NUCLEOTIDE SEQUENCE [LARGE SCALE GENOMIC DNA]</scope>
    <source>
        <strain evidence="3">NP_8</strain>
    </source>
</reference>
<evidence type="ECO:0000256" key="1">
    <source>
        <dbReference type="SAM" id="MobiDB-lite"/>
    </source>
</evidence>
<dbReference type="AlphaFoldDB" id="A0A537IZ07"/>
<name>A0A537IZ07_9BACT</name>
<protein>
    <recommendedName>
        <fullName evidence="5">PEGA domain-containing protein</fullName>
    </recommendedName>
</protein>
<feature type="chain" id="PRO_5021728193" description="PEGA domain-containing protein" evidence="2">
    <location>
        <begin position="21"/>
        <end position="642"/>
    </location>
</feature>
<evidence type="ECO:0000256" key="2">
    <source>
        <dbReference type="SAM" id="SignalP"/>
    </source>
</evidence>
<accession>A0A537IZ07</accession>
<proteinExistence type="predicted"/>
<feature type="region of interest" description="Disordered" evidence="1">
    <location>
        <begin position="408"/>
        <end position="445"/>
    </location>
</feature>
<gene>
    <name evidence="3" type="ORF">E6H05_05235</name>
</gene>
<dbReference type="EMBL" id="VBAP01000034">
    <property type="protein sequence ID" value="TMI75966.1"/>
    <property type="molecule type" value="Genomic_DNA"/>
</dbReference>